<dbReference type="GO" id="GO:0003677">
    <property type="term" value="F:DNA binding"/>
    <property type="evidence" value="ECO:0007669"/>
    <property type="project" value="UniProtKB-KW"/>
</dbReference>
<evidence type="ECO:0000256" key="2">
    <source>
        <dbReference type="ARBA" id="ARBA00023125"/>
    </source>
</evidence>
<dbReference type="NCBIfam" id="NF033789">
    <property type="entry name" value="repress_SdpR"/>
    <property type="match status" value="1"/>
</dbReference>
<evidence type="ECO:0000313" key="5">
    <source>
        <dbReference type="EMBL" id="PJE59627.1"/>
    </source>
</evidence>
<feature type="domain" description="HTH arsR-type" evidence="4">
    <location>
        <begin position="1"/>
        <end position="87"/>
    </location>
</feature>
<dbReference type="PANTHER" id="PTHR43132">
    <property type="entry name" value="ARSENICAL RESISTANCE OPERON REPRESSOR ARSR-RELATED"/>
    <property type="match status" value="1"/>
</dbReference>
<evidence type="ECO:0000256" key="1">
    <source>
        <dbReference type="ARBA" id="ARBA00023015"/>
    </source>
</evidence>
<accession>A0A2M8KI90</accession>
<protein>
    <submittedName>
        <fullName evidence="5">Transcriptional regulator</fullName>
    </submittedName>
</protein>
<dbReference type="NCBIfam" id="NF033788">
    <property type="entry name" value="HTH_metalloreg"/>
    <property type="match status" value="1"/>
</dbReference>
<dbReference type="Proteomes" id="UP000231086">
    <property type="component" value="Unassembled WGS sequence"/>
</dbReference>
<reference evidence="6" key="1">
    <citation type="submission" date="2017-09" db="EMBL/GenBank/DDBJ databases">
        <title>Depth-based differentiation of microbial function through sediment-hosted aquifers and enrichment of novel symbionts in the deep terrestrial subsurface.</title>
        <authorList>
            <person name="Probst A.J."/>
            <person name="Ladd B."/>
            <person name="Jarett J.K."/>
            <person name="Geller-Mcgrath D.E."/>
            <person name="Sieber C.M.K."/>
            <person name="Emerson J.B."/>
            <person name="Anantharaman K."/>
            <person name="Thomas B.C."/>
            <person name="Malmstrom R."/>
            <person name="Stieglmeier M."/>
            <person name="Klingl A."/>
            <person name="Woyke T."/>
            <person name="Ryan C.M."/>
            <person name="Banfield J.F."/>
        </authorList>
    </citation>
    <scope>NUCLEOTIDE SEQUENCE [LARGE SCALE GENOMIC DNA]</scope>
</reference>
<dbReference type="InterPro" id="IPR051011">
    <property type="entry name" value="Metal_resp_trans_reg"/>
</dbReference>
<dbReference type="GO" id="GO:0003700">
    <property type="term" value="F:DNA-binding transcription factor activity"/>
    <property type="evidence" value="ECO:0007669"/>
    <property type="project" value="InterPro"/>
</dbReference>
<dbReference type="CDD" id="cd00090">
    <property type="entry name" value="HTH_ARSR"/>
    <property type="match status" value="1"/>
</dbReference>
<dbReference type="InterPro" id="IPR001845">
    <property type="entry name" value="HTH_ArsR_DNA-bd_dom"/>
</dbReference>
<sequence>MSINNLFQALSDQNRRKILQLLKKNELAAGQIADKLKITNATVSHHLDILKRADLVSAERRGQQIIYSLNLSVFEEAVEKILGYFKK</sequence>
<dbReference type="PANTHER" id="PTHR43132:SF2">
    <property type="entry name" value="ARSENICAL RESISTANCE OPERON REPRESSOR ARSR-RELATED"/>
    <property type="match status" value="1"/>
</dbReference>
<dbReference type="Gene3D" id="1.10.10.10">
    <property type="entry name" value="Winged helix-like DNA-binding domain superfamily/Winged helix DNA-binding domain"/>
    <property type="match status" value="1"/>
</dbReference>
<gene>
    <name evidence="5" type="ORF">COU85_02690</name>
</gene>
<dbReference type="SMART" id="SM00418">
    <property type="entry name" value="HTH_ARSR"/>
    <property type="match status" value="1"/>
</dbReference>
<name>A0A2M8KI90_9BACT</name>
<dbReference type="EMBL" id="PFEA01000051">
    <property type="protein sequence ID" value="PJE59627.1"/>
    <property type="molecule type" value="Genomic_DNA"/>
</dbReference>
<dbReference type="InterPro" id="IPR036388">
    <property type="entry name" value="WH-like_DNA-bd_sf"/>
</dbReference>
<dbReference type="SUPFAM" id="SSF46785">
    <property type="entry name" value="Winged helix' DNA-binding domain"/>
    <property type="match status" value="1"/>
</dbReference>
<keyword evidence="3" id="KW-0804">Transcription</keyword>
<evidence type="ECO:0000259" key="4">
    <source>
        <dbReference type="PROSITE" id="PS50987"/>
    </source>
</evidence>
<keyword evidence="2" id="KW-0238">DNA-binding</keyword>
<organism evidence="5 6">
    <name type="scientific">Candidatus Portnoybacteria bacterium CG10_big_fil_rev_8_21_14_0_10_44_7</name>
    <dbReference type="NCBI Taxonomy" id="1974816"/>
    <lineage>
        <taxon>Bacteria</taxon>
        <taxon>Candidatus Portnoyibacteriota</taxon>
    </lineage>
</organism>
<dbReference type="InterPro" id="IPR036390">
    <property type="entry name" value="WH_DNA-bd_sf"/>
</dbReference>
<dbReference type="PRINTS" id="PR00778">
    <property type="entry name" value="HTHARSR"/>
</dbReference>
<evidence type="ECO:0000313" key="6">
    <source>
        <dbReference type="Proteomes" id="UP000231086"/>
    </source>
</evidence>
<proteinExistence type="predicted"/>
<dbReference type="PROSITE" id="PS50987">
    <property type="entry name" value="HTH_ARSR_2"/>
    <property type="match status" value="1"/>
</dbReference>
<comment type="caution">
    <text evidence="5">The sequence shown here is derived from an EMBL/GenBank/DDBJ whole genome shotgun (WGS) entry which is preliminary data.</text>
</comment>
<dbReference type="Pfam" id="PF01022">
    <property type="entry name" value="HTH_5"/>
    <property type="match status" value="1"/>
</dbReference>
<dbReference type="InterPro" id="IPR011991">
    <property type="entry name" value="ArsR-like_HTH"/>
</dbReference>
<evidence type="ECO:0000256" key="3">
    <source>
        <dbReference type="ARBA" id="ARBA00023163"/>
    </source>
</evidence>
<keyword evidence="1" id="KW-0805">Transcription regulation</keyword>
<dbReference type="InterPro" id="IPR047796">
    <property type="entry name" value="SdpR-like_repress"/>
</dbReference>
<dbReference type="AlphaFoldDB" id="A0A2M8KI90"/>